<keyword evidence="1" id="KW-0472">Membrane</keyword>
<feature type="transmembrane region" description="Helical" evidence="1">
    <location>
        <begin position="21"/>
        <end position="45"/>
    </location>
</feature>
<sequence>MVAKKFMDLYYEGGKLMKSHALHFHTLSLIFLFPLSFSIILSPTLNHLFNHLHTPDLHQQTTNPITLLYFLFLSLFAYSGVISITYSVFHFFYGQPITLLSSITSISTSFLPLLATTIVSQITFFFISLFYGLLLLLLISGAMLFGIAVPYSSSPYIIAFFVSLPLLLVMLHLQVKWTLVPVIVAVESRWGLDALRRSARLVKGMKRVALSSILFYGFFEGICVGNFFYIMMGYNGVKENWVTVVVRWTFTVTQSGLLGIFMLSNIAVTTLLYIYCKANHGEIAEEFEKDSVSLLLDDGKPSNIAV</sequence>
<feature type="transmembrane region" description="Helical" evidence="1">
    <location>
        <begin position="208"/>
        <end position="232"/>
    </location>
</feature>
<feature type="transmembrane region" description="Helical" evidence="1">
    <location>
        <begin position="252"/>
        <end position="275"/>
    </location>
</feature>
<proteinExistence type="predicted"/>
<keyword evidence="1" id="KW-0812">Transmembrane</keyword>
<name>A0ABD1N909_9FABA</name>
<organism evidence="2 3">
    <name type="scientific">Flemingia macrophylla</name>
    <dbReference type="NCBI Taxonomy" id="520843"/>
    <lineage>
        <taxon>Eukaryota</taxon>
        <taxon>Viridiplantae</taxon>
        <taxon>Streptophyta</taxon>
        <taxon>Embryophyta</taxon>
        <taxon>Tracheophyta</taxon>
        <taxon>Spermatophyta</taxon>
        <taxon>Magnoliopsida</taxon>
        <taxon>eudicotyledons</taxon>
        <taxon>Gunneridae</taxon>
        <taxon>Pentapetalae</taxon>
        <taxon>rosids</taxon>
        <taxon>fabids</taxon>
        <taxon>Fabales</taxon>
        <taxon>Fabaceae</taxon>
        <taxon>Papilionoideae</taxon>
        <taxon>50 kb inversion clade</taxon>
        <taxon>NPAAA clade</taxon>
        <taxon>indigoferoid/millettioid clade</taxon>
        <taxon>Phaseoleae</taxon>
        <taxon>Flemingia</taxon>
    </lineage>
</organism>
<dbReference type="AlphaFoldDB" id="A0ABD1N909"/>
<gene>
    <name evidence="2" type="ORF">Fmac_005878</name>
</gene>
<evidence type="ECO:0000313" key="2">
    <source>
        <dbReference type="EMBL" id="KAL2344593.1"/>
    </source>
</evidence>
<protein>
    <recommendedName>
        <fullName evidence="4">Transmembrane protein</fullName>
    </recommendedName>
</protein>
<evidence type="ECO:0000256" key="1">
    <source>
        <dbReference type="SAM" id="Phobius"/>
    </source>
</evidence>
<dbReference type="EMBL" id="JBGMDY010000002">
    <property type="protein sequence ID" value="KAL2344593.1"/>
    <property type="molecule type" value="Genomic_DNA"/>
</dbReference>
<dbReference type="Proteomes" id="UP001603857">
    <property type="component" value="Unassembled WGS sequence"/>
</dbReference>
<feature type="transmembrane region" description="Helical" evidence="1">
    <location>
        <begin position="124"/>
        <end position="149"/>
    </location>
</feature>
<feature type="transmembrane region" description="Helical" evidence="1">
    <location>
        <begin position="156"/>
        <end position="173"/>
    </location>
</feature>
<keyword evidence="1" id="KW-1133">Transmembrane helix</keyword>
<accession>A0ABD1N909</accession>
<feature type="transmembrane region" description="Helical" evidence="1">
    <location>
        <begin position="65"/>
        <end position="89"/>
    </location>
</feature>
<dbReference type="PANTHER" id="PTHR33133:SF7">
    <property type="entry name" value="F26K24.10 PROTEIN-RELATED"/>
    <property type="match status" value="1"/>
</dbReference>
<reference evidence="2 3" key="1">
    <citation type="submission" date="2024-08" db="EMBL/GenBank/DDBJ databases">
        <title>Insights into the chromosomal genome structure of Flemingia macrophylla.</title>
        <authorList>
            <person name="Ding Y."/>
            <person name="Zhao Y."/>
            <person name="Bi W."/>
            <person name="Wu M."/>
            <person name="Zhao G."/>
            <person name="Gong Y."/>
            <person name="Li W."/>
            <person name="Zhang P."/>
        </authorList>
    </citation>
    <scope>NUCLEOTIDE SEQUENCE [LARGE SCALE GENOMIC DNA]</scope>
    <source>
        <strain evidence="2">DYQJB</strain>
        <tissue evidence="2">Leaf</tissue>
    </source>
</reference>
<evidence type="ECO:0008006" key="4">
    <source>
        <dbReference type="Google" id="ProtNLM"/>
    </source>
</evidence>
<evidence type="ECO:0000313" key="3">
    <source>
        <dbReference type="Proteomes" id="UP001603857"/>
    </source>
</evidence>
<dbReference type="PANTHER" id="PTHR33133">
    <property type="entry name" value="OS08G0107100 PROTEIN-RELATED"/>
    <property type="match status" value="1"/>
</dbReference>
<feature type="transmembrane region" description="Helical" evidence="1">
    <location>
        <begin position="96"/>
        <end position="118"/>
    </location>
</feature>
<comment type="caution">
    <text evidence="2">The sequence shown here is derived from an EMBL/GenBank/DDBJ whole genome shotgun (WGS) entry which is preliminary data.</text>
</comment>
<keyword evidence="3" id="KW-1185">Reference proteome</keyword>